<dbReference type="RefSeq" id="WP_183617190.1">
    <property type="nucleotide sequence ID" value="NZ_JACIDY010000005.1"/>
</dbReference>
<gene>
    <name evidence="2" type="ORF">GGR39_002242</name>
</gene>
<dbReference type="GO" id="GO:0045436">
    <property type="term" value="F:lycopene beta cyclase activity"/>
    <property type="evidence" value="ECO:0007669"/>
    <property type="project" value="InterPro"/>
</dbReference>
<dbReference type="InterPro" id="IPR010108">
    <property type="entry name" value="Lycopene_cyclase_b/e"/>
</dbReference>
<dbReference type="GO" id="GO:0016117">
    <property type="term" value="P:carotenoid biosynthetic process"/>
    <property type="evidence" value="ECO:0007669"/>
    <property type="project" value="InterPro"/>
</dbReference>
<dbReference type="GO" id="GO:0016705">
    <property type="term" value="F:oxidoreductase activity, acting on paired donors, with incorporation or reduction of molecular oxygen"/>
    <property type="evidence" value="ECO:0007669"/>
    <property type="project" value="InterPro"/>
</dbReference>
<dbReference type="InterPro" id="IPR008461">
    <property type="entry name" value="CrtY"/>
</dbReference>
<reference evidence="2 3" key="1">
    <citation type="submission" date="2020-08" db="EMBL/GenBank/DDBJ databases">
        <title>Genomic Encyclopedia of Type Strains, Phase IV (KMG-IV): sequencing the most valuable type-strain genomes for metagenomic binning, comparative biology and taxonomic classification.</title>
        <authorList>
            <person name="Goeker M."/>
        </authorList>
    </citation>
    <scope>NUCLEOTIDE SEQUENCE [LARGE SCALE GENOMIC DNA]</scope>
    <source>
        <strain evidence="2 3">DSM 27568</strain>
    </source>
</reference>
<keyword evidence="2" id="KW-0413">Isomerase</keyword>
<dbReference type="EMBL" id="JACIDY010000005">
    <property type="protein sequence ID" value="MBB3940585.1"/>
    <property type="molecule type" value="Genomic_DNA"/>
</dbReference>
<comment type="similarity">
    <text evidence="1">Belongs to the lycopene cyclase family.</text>
</comment>
<evidence type="ECO:0000313" key="3">
    <source>
        <dbReference type="Proteomes" id="UP000561459"/>
    </source>
</evidence>
<sequence>MSAPSTDIAILGGGLAGGLIALALAARRPDVSVTVIEAGDRCGGDHVWSYFATDVKDGADLLEPLVAARWDGYFVRFPKRSRALRTPYRSITSERLDAVMRSVLPPERLLTGAVVTQALADRVVLADGRTITAGAVIDARGAAGLPHMAGGWQKFVGQMLRLKVPHGLTHPIVMDGSVSQTDGYRFVYALPFASDAIFVEDTYYADGPEIDLPALRERIAAYAAAQDWRVEAIEYEEKGALPVIAAGDFDAFWQATATPGVAQVGARAALIHPLTSYSLPIALRLALHLCTLDSLSGEAIEKACHTWARRHWRHGRFYRMLTRMLFGAAMPDQRYKVLERFYGLSERLIERFYAGQSNQMDMLRILAGRPPVPIGAAVASLRGKGRPLAPLGDLK</sequence>
<keyword evidence="3" id="KW-1185">Reference proteome</keyword>
<dbReference type="InterPro" id="IPR036188">
    <property type="entry name" value="FAD/NAD-bd_sf"/>
</dbReference>
<dbReference type="Proteomes" id="UP000561459">
    <property type="component" value="Unassembled WGS sequence"/>
</dbReference>
<comment type="caution">
    <text evidence="2">The sequence shown here is derived from an EMBL/GenBank/DDBJ whole genome shotgun (WGS) entry which is preliminary data.</text>
</comment>
<dbReference type="SUPFAM" id="SSF51905">
    <property type="entry name" value="FAD/NAD(P)-binding domain"/>
    <property type="match status" value="1"/>
</dbReference>
<dbReference type="NCBIfam" id="TIGR01790">
    <property type="entry name" value="carotene-cycl"/>
    <property type="match status" value="1"/>
</dbReference>
<accession>A0A7W6C504</accession>
<proteinExistence type="inferred from homology"/>
<organism evidence="2 3">
    <name type="scientific">Novosphingobium fluoreni</name>
    <dbReference type="NCBI Taxonomy" id="1391222"/>
    <lineage>
        <taxon>Bacteria</taxon>
        <taxon>Pseudomonadati</taxon>
        <taxon>Pseudomonadota</taxon>
        <taxon>Alphaproteobacteria</taxon>
        <taxon>Sphingomonadales</taxon>
        <taxon>Sphingomonadaceae</taxon>
        <taxon>Novosphingobium</taxon>
    </lineage>
</organism>
<protein>
    <submittedName>
        <fullName evidence="2">Lycopene beta-cyclase</fullName>
        <ecNumber evidence="2">5.5.1.19</ecNumber>
    </submittedName>
</protein>
<evidence type="ECO:0000313" key="2">
    <source>
        <dbReference type="EMBL" id="MBB3940585.1"/>
    </source>
</evidence>
<dbReference type="EC" id="5.5.1.19" evidence="2"/>
<dbReference type="Gene3D" id="3.50.50.60">
    <property type="entry name" value="FAD/NAD(P)-binding domain"/>
    <property type="match status" value="1"/>
</dbReference>
<dbReference type="Pfam" id="PF05834">
    <property type="entry name" value="Lycopene_cycl"/>
    <property type="match status" value="1"/>
</dbReference>
<dbReference type="AlphaFoldDB" id="A0A7W6C504"/>
<dbReference type="NCBIfam" id="TIGR01789">
    <property type="entry name" value="lycopene_cycl"/>
    <property type="match status" value="1"/>
</dbReference>
<evidence type="ECO:0000256" key="1">
    <source>
        <dbReference type="ARBA" id="ARBA00006599"/>
    </source>
</evidence>
<name>A0A7W6C504_9SPHN</name>